<dbReference type="AlphaFoldDB" id="A0A7T2GIY1"/>
<evidence type="ECO:0008006" key="4">
    <source>
        <dbReference type="Google" id="ProtNLM"/>
    </source>
</evidence>
<feature type="compositionally biased region" description="Low complexity" evidence="1">
    <location>
        <begin position="67"/>
        <end position="83"/>
    </location>
</feature>
<evidence type="ECO:0000313" key="2">
    <source>
        <dbReference type="EMBL" id="QPQ54734.1"/>
    </source>
</evidence>
<reference evidence="2 3" key="1">
    <citation type="submission" date="2020-11" db="EMBL/GenBank/DDBJ databases">
        <title>Genome seq and assembly of Sphingosinicella sp.</title>
        <authorList>
            <person name="Chhetri G."/>
        </authorList>
    </citation>
    <scope>NUCLEOTIDE SEQUENCE [LARGE SCALE GENOMIC DNA]</scope>
    <source>
        <strain evidence="2 3">UDD2</strain>
    </source>
</reference>
<evidence type="ECO:0000313" key="3">
    <source>
        <dbReference type="Proteomes" id="UP000594873"/>
    </source>
</evidence>
<dbReference type="Proteomes" id="UP000594873">
    <property type="component" value="Chromosome"/>
</dbReference>
<dbReference type="Gene3D" id="3.30.1150.10">
    <property type="match status" value="1"/>
</dbReference>
<feature type="compositionally biased region" description="Low complexity" evidence="1">
    <location>
        <begin position="97"/>
        <end position="111"/>
    </location>
</feature>
<keyword evidence="3" id="KW-1185">Reference proteome</keyword>
<protein>
    <recommendedName>
        <fullName evidence="4">Cell envelope biogenesis protein TolA</fullName>
    </recommendedName>
</protein>
<feature type="region of interest" description="Disordered" evidence="1">
    <location>
        <begin position="57"/>
        <end position="162"/>
    </location>
</feature>
<gene>
    <name evidence="2" type="ORF">IC614_10435</name>
</gene>
<proteinExistence type="predicted"/>
<dbReference type="RefSeq" id="WP_200971357.1">
    <property type="nucleotide sequence ID" value="NZ_CP065592.1"/>
</dbReference>
<dbReference type="EMBL" id="CP065592">
    <property type="protein sequence ID" value="QPQ54734.1"/>
    <property type="molecule type" value="Genomic_DNA"/>
</dbReference>
<organism evidence="2 3">
    <name type="scientific">Allosphingosinicella flava</name>
    <dbReference type="NCBI Taxonomy" id="2771430"/>
    <lineage>
        <taxon>Bacteria</taxon>
        <taxon>Pseudomonadati</taxon>
        <taxon>Pseudomonadota</taxon>
        <taxon>Alphaproteobacteria</taxon>
        <taxon>Sphingomonadales</taxon>
        <taxon>Sphingomonadaceae</taxon>
        <taxon>Allosphingosinicella</taxon>
    </lineage>
</organism>
<accession>A0A7T2GIY1</accession>
<evidence type="ECO:0000256" key="1">
    <source>
        <dbReference type="SAM" id="MobiDB-lite"/>
    </source>
</evidence>
<sequence length="276" mass="28438">MDRAEATGLGIAVVGHGALLAALTLGLAGAVAPPMMNPPMDVSFVDEIGLQSAVPEPATEAPMASVAPETGAPEEAAPKAVEAPPVPDPVIQPKTLPKATSEPASSKAATKPAPPKALPKTSASNAKANSGKGKAEATKGSRLGSDFLKGLGDDAKSTSNKPTGAVMSAQALAGIQQAIQRQIQPCANRQADPGPGANQIKVTINLRLDRNGSLARRPTVVRTSGVDDENRRYEERVKDLAIAAYTGCSPLRGLPEDLYQTPKGGWSNINMTYKLP</sequence>
<dbReference type="KEGG" id="sflv:IC614_10435"/>
<name>A0A7T2GIY1_9SPHN</name>